<evidence type="ECO:0000313" key="2">
    <source>
        <dbReference type="EMBL" id="SMC11764.1"/>
    </source>
</evidence>
<dbReference type="OrthoDB" id="7659217at2"/>
<sequence>MDIFVLIVGALIVLFIGALAVMSKRKDTDKRGSEPGKGYHTLTSDYQSGMGGGHVTTWKVPRDPQEYAKRFVPKDTPK</sequence>
<dbReference type="Proteomes" id="UP000193224">
    <property type="component" value="Unassembled WGS sequence"/>
</dbReference>
<protein>
    <submittedName>
        <fullName evidence="2">Uncharacterized protein</fullName>
    </submittedName>
</protein>
<feature type="region of interest" description="Disordered" evidence="1">
    <location>
        <begin position="24"/>
        <end position="59"/>
    </location>
</feature>
<evidence type="ECO:0000313" key="3">
    <source>
        <dbReference type="Proteomes" id="UP000193224"/>
    </source>
</evidence>
<organism evidence="2 3">
    <name type="scientific">Roseovarius aestuarii</name>
    <dbReference type="NCBI Taxonomy" id="475083"/>
    <lineage>
        <taxon>Bacteria</taxon>
        <taxon>Pseudomonadati</taxon>
        <taxon>Pseudomonadota</taxon>
        <taxon>Alphaproteobacteria</taxon>
        <taxon>Rhodobacterales</taxon>
        <taxon>Roseobacteraceae</taxon>
        <taxon>Roseovarius</taxon>
    </lineage>
</organism>
<accession>A0A1X7BQC7</accession>
<evidence type="ECO:0000256" key="1">
    <source>
        <dbReference type="SAM" id="MobiDB-lite"/>
    </source>
</evidence>
<proteinExistence type="predicted"/>
<dbReference type="RefSeq" id="WP_085799719.1">
    <property type="nucleotide sequence ID" value="NZ_FWXB01000004.1"/>
</dbReference>
<name>A0A1X7BQC7_9RHOB</name>
<dbReference type="EMBL" id="FWXB01000004">
    <property type="protein sequence ID" value="SMC11764.1"/>
    <property type="molecule type" value="Genomic_DNA"/>
</dbReference>
<gene>
    <name evidence="2" type="ORF">ROA7745_01583</name>
</gene>
<keyword evidence="3" id="KW-1185">Reference proteome</keyword>
<reference evidence="2 3" key="1">
    <citation type="submission" date="2017-03" db="EMBL/GenBank/DDBJ databases">
        <authorList>
            <person name="Afonso C.L."/>
            <person name="Miller P.J."/>
            <person name="Scott M.A."/>
            <person name="Spackman E."/>
            <person name="Goraichik I."/>
            <person name="Dimitrov K.M."/>
            <person name="Suarez D.L."/>
            <person name="Swayne D.E."/>
        </authorList>
    </citation>
    <scope>NUCLEOTIDE SEQUENCE [LARGE SCALE GENOMIC DNA]</scope>
    <source>
        <strain evidence="2 3">CECT 7745</strain>
    </source>
</reference>
<dbReference type="AlphaFoldDB" id="A0A1X7BQC7"/>
<feature type="compositionally biased region" description="Basic and acidic residues" evidence="1">
    <location>
        <begin position="24"/>
        <end position="34"/>
    </location>
</feature>